<proteinExistence type="predicted"/>
<gene>
    <name evidence="1" type="ORF">BG20_I2482</name>
</gene>
<organism evidence="1 2">
    <name type="scientific">Candidatus Nitrosarchaeum limnium BG20</name>
    <dbReference type="NCBI Taxonomy" id="859192"/>
    <lineage>
        <taxon>Archaea</taxon>
        <taxon>Nitrososphaerota</taxon>
        <taxon>Nitrososphaeria</taxon>
        <taxon>Nitrosopumilales</taxon>
        <taxon>Nitrosopumilaceae</taxon>
        <taxon>Nitrosarchaeum</taxon>
    </lineage>
</organism>
<sequence length="53" mass="5828">MLVKLAHQDGCKKSIVITDDITGEITCSNCGVVLAEKYGRLDMKIQDLQMMGI</sequence>
<name>S2EQF8_9ARCH</name>
<dbReference type="SUPFAM" id="SSF57783">
    <property type="entry name" value="Zinc beta-ribbon"/>
    <property type="match status" value="1"/>
</dbReference>
<protein>
    <recommendedName>
        <fullName evidence="3">Transcription initiation factor IIB</fullName>
    </recommendedName>
</protein>
<dbReference type="Gene3D" id="2.20.25.10">
    <property type="match status" value="1"/>
</dbReference>
<dbReference type="AlphaFoldDB" id="S2EQF8"/>
<dbReference type="EMBL" id="AHJG01000018">
    <property type="protein sequence ID" value="EPA06667.1"/>
    <property type="molecule type" value="Genomic_DNA"/>
</dbReference>
<keyword evidence="2" id="KW-1185">Reference proteome</keyword>
<comment type="caution">
    <text evidence="1">The sequence shown here is derived from an EMBL/GenBank/DDBJ whole genome shotgun (WGS) entry which is preliminary data.</text>
</comment>
<accession>S2EQF8</accession>
<dbReference type="RefSeq" id="WP_010189702.1">
    <property type="nucleotide sequence ID" value="NZ_AHJG01000018.1"/>
</dbReference>
<dbReference type="Proteomes" id="UP000014065">
    <property type="component" value="Unassembled WGS sequence"/>
</dbReference>
<reference evidence="1 2" key="1">
    <citation type="journal article" date="2012" name="J. Bacteriol.">
        <title>Genome Sequence of "Candidatus Nitrosoarchaeum limnia" BG20, a Low-Salinity Ammonia-Oxidizing Archaeon from the San Francisco Bay Estuary.</title>
        <authorList>
            <person name="Mosier A.C."/>
            <person name="Allen E.E."/>
            <person name="Kim M."/>
            <person name="Ferriera S."/>
            <person name="Francis C.A."/>
        </authorList>
    </citation>
    <scope>NUCLEOTIDE SEQUENCE [LARGE SCALE GENOMIC DNA]</scope>
    <source>
        <strain evidence="1 2">BG20</strain>
    </source>
</reference>
<evidence type="ECO:0000313" key="1">
    <source>
        <dbReference type="EMBL" id="EPA06667.1"/>
    </source>
</evidence>
<evidence type="ECO:0008006" key="3">
    <source>
        <dbReference type="Google" id="ProtNLM"/>
    </source>
</evidence>
<evidence type="ECO:0000313" key="2">
    <source>
        <dbReference type="Proteomes" id="UP000014065"/>
    </source>
</evidence>